<feature type="transmembrane region" description="Helical" evidence="6">
    <location>
        <begin position="54"/>
        <end position="85"/>
    </location>
</feature>
<name>A0AAP0RKY4_LIQFO</name>
<evidence type="ECO:0000256" key="5">
    <source>
        <dbReference type="SAM" id="MobiDB-lite"/>
    </source>
</evidence>
<feature type="domain" description="Late embryogenesis abundant protein LEA-2 subgroup" evidence="7">
    <location>
        <begin position="122"/>
        <end position="214"/>
    </location>
</feature>
<gene>
    <name evidence="8" type="ORF">L1049_013279</name>
</gene>
<feature type="compositionally biased region" description="Low complexity" evidence="5">
    <location>
        <begin position="12"/>
        <end position="25"/>
    </location>
</feature>
<protein>
    <recommendedName>
        <fullName evidence="7">Late embryogenesis abundant protein LEA-2 subgroup domain-containing protein</fullName>
    </recommendedName>
</protein>
<dbReference type="EMBL" id="JBBPBK010000008">
    <property type="protein sequence ID" value="KAK9279600.1"/>
    <property type="molecule type" value="Genomic_DNA"/>
</dbReference>
<dbReference type="PANTHER" id="PTHR31234">
    <property type="entry name" value="LATE EMBRYOGENESIS ABUNDANT (LEA) HYDROXYPROLINE-RICH GLYCOPROTEIN FAMILY"/>
    <property type="match status" value="1"/>
</dbReference>
<evidence type="ECO:0000313" key="8">
    <source>
        <dbReference type="EMBL" id="KAK9279600.1"/>
    </source>
</evidence>
<reference evidence="8 9" key="1">
    <citation type="journal article" date="2024" name="Plant J.">
        <title>Genome sequences and population genomics reveal climatic adaptation and genomic divergence between two closely related sweetgum species.</title>
        <authorList>
            <person name="Xu W.Q."/>
            <person name="Ren C.Q."/>
            <person name="Zhang X.Y."/>
            <person name="Comes H.P."/>
            <person name="Liu X.H."/>
            <person name="Li Y.G."/>
            <person name="Kettle C.J."/>
            <person name="Jalonen R."/>
            <person name="Gaisberger H."/>
            <person name="Ma Y.Z."/>
            <person name="Qiu Y.X."/>
        </authorList>
    </citation>
    <scope>NUCLEOTIDE SEQUENCE [LARGE SCALE GENOMIC DNA]</scope>
    <source>
        <strain evidence="8">Hangzhou</strain>
    </source>
</reference>
<feature type="region of interest" description="Disordered" evidence="5">
    <location>
        <begin position="1"/>
        <end position="28"/>
    </location>
</feature>
<keyword evidence="2 6" id="KW-0812">Transmembrane</keyword>
<dbReference type="GO" id="GO:0098542">
    <property type="term" value="P:defense response to other organism"/>
    <property type="evidence" value="ECO:0007669"/>
    <property type="project" value="InterPro"/>
</dbReference>
<evidence type="ECO:0000313" key="9">
    <source>
        <dbReference type="Proteomes" id="UP001415857"/>
    </source>
</evidence>
<dbReference type="PANTHER" id="PTHR31234:SF32">
    <property type="entry name" value="LATE EMBRYOGENESIS ABUNDANT (LEA) HYDROXYPROLINE-RICH GLYCOPROTEIN FAMILY"/>
    <property type="match status" value="1"/>
</dbReference>
<dbReference type="InterPro" id="IPR044839">
    <property type="entry name" value="NDR1-like"/>
</dbReference>
<evidence type="ECO:0000256" key="3">
    <source>
        <dbReference type="ARBA" id="ARBA00022989"/>
    </source>
</evidence>
<comment type="caution">
    <text evidence="8">The sequence shown here is derived from an EMBL/GenBank/DDBJ whole genome shotgun (WGS) entry which is preliminary data.</text>
</comment>
<accession>A0AAP0RKY4</accession>
<proteinExistence type="predicted"/>
<keyword evidence="4 6" id="KW-0472">Membrane</keyword>
<evidence type="ECO:0000259" key="7">
    <source>
        <dbReference type="Pfam" id="PF03168"/>
    </source>
</evidence>
<comment type="subcellular location">
    <subcellularLocation>
        <location evidence="1">Membrane</location>
        <topology evidence="1">Single-pass membrane protein</topology>
    </subcellularLocation>
</comment>
<dbReference type="Pfam" id="PF03168">
    <property type="entry name" value="LEA_2"/>
    <property type="match status" value="1"/>
</dbReference>
<dbReference type="AlphaFoldDB" id="A0AAP0RKY4"/>
<keyword evidence="3 6" id="KW-1133">Transmembrane helix</keyword>
<evidence type="ECO:0000256" key="2">
    <source>
        <dbReference type="ARBA" id="ARBA00022692"/>
    </source>
</evidence>
<keyword evidence="9" id="KW-1185">Reference proteome</keyword>
<sequence>MADSAIRKTEDSPPSSKPSSNPTSKPVRHVVFSEIPRRPHKPDKERRRGRCCSGCFVVCCAWGCMIGFALVLVLLVVAAIFVAFLHSEMPEVHVARVSIPSLDVVTASSQQALLSADVDIVVEVSNKNDRAKLSYGTMTVDVSSEKISLGQTKVVAFSQKPKNSTELKIHTKVTRLAVDKEDGAFLKSNVKDGEMVFDVVLSGTIGVGVGRFTINGLPVTMACHGIQQSQVDIGQEPKCSVKMFSFRK</sequence>
<feature type="compositionally biased region" description="Basic and acidic residues" evidence="5">
    <location>
        <begin position="1"/>
        <end position="11"/>
    </location>
</feature>
<dbReference type="GO" id="GO:0005886">
    <property type="term" value="C:plasma membrane"/>
    <property type="evidence" value="ECO:0007669"/>
    <property type="project" value="TreeGrafter"/>
</dbReference>
<dbReference type="Gene3D" id="2.60.40.1820">
    <property type="match status" value="1"/>
</dbReference>
<dbReference type="Proteomes" id="UP001415857">
    <property type="component" value="Unassembled WGS sequence"/>
</dbReference>
<organism evidence="8 9">
    <name type="scientific">Liquidambar formosana</name>
    <name type="common">Formosan gum</name>
    <dbReference type="NCBI Taxonomy" id="63359"/>
    <lineage>
        <taxon>Eukaryota</taxon>
        <taxon>Viridiplantae</taxon>
        <taxon>Streptophyta</taxon>
        <taxon>Embryophyta</taxon>
        <taxon>Tracheophyta</taxon>
        <taxon>Spermatophyta</taxon>
        <taxon>Magnoliopsida</taxon>
        <taxon>eudicotyledons</taxon>
        <taxon>Gunneridae</taxon>
        <taxon>Pentapetalae</taxon>
        <taxon>Saxifragales</taxon>
        <taxon>Altingiaceae</taxon>
        <taxon>Liquidambar</taxon>
    </lineage>
</organism>
<dbReference type="InterPro" id="IPR004864">
    <property type="entry name" value="LEA_2"/>
</dbReference>
<evidence type="ECO:0000256" key="4">
    <source>
        <dbReference type="ARBA" id="ARBA00023136"/>
    </source>
</evidence>
<evidence type="ECO:0000256" key="6">
    <source>
        <dbReference type="SAM" id="Phobius"/>
    </source>
</evidence>
<evidence type="ECO:0000256" key="1">
    <source>
        <dbReference type="ARBA" id="ARBA00004167"/>
    </source>
</evidence>